<evidence type="ECO:0000313" key="1">
    <source>
        <dbReference type="EMBL" id="KAF2772264.1"/>
    </source>
</evidence>
<gene>
    <name evidence="1" type="ORF">EJ03DRAFT_200550</name>
</gene>
<reference evidence="1" key="1">
    <citation type="journal article" date="2020" name="Stud. Mycol.">
        <title>101 Dothideomycetes genomes: a test case for predicting lifestyles and emergence of pathogens.</title>
        <authorList>
            <person name="Haridas S."/>
            <person name="Albert R."/>
            <person name="Binder M."/>
            <person name="Bloem J."/>
            <person name="Labutti K."/>
            <person name="Salamov A."/>
            <person name="Andreopoulos B."/>
            <person name="Baker S."/>
            <person name="Barry K."/>
            <person name="Bills G."/>
            <person name="Bluhm B."/>
            <person name="Cannon C."/>
            <person name="Castanera R."/>
            <person name="Culley D."/>
            <person name="Daum C."/>
            <person name="Ezra D."/>
            <person name="Gonzalez J."/>
            <person name="Henrissat B."/>
            <person name="Kuo A."/>
            <person name="Liang C."/>
            <person name="Lipzen A."/>
            <person name="Lutzoni F."/>
            <person name="Magnuson J."/>
            <person name="Mondo S."/>
            <person name="Nolan M."/>
            <person name="Ohm R."/>
            <person name="Pangilinan J."/>
            <person name="Park H.-J."/>
            <person name="Ramirez L."/>
            <person name="Alfaro M."/>
            <person name="Sun H."/>
            <person name="Tritt A."/>
            <person name="Yoshinaga Y."/>
            <person name="Zwiers L.-H."/>
            <person name="Turgeon B."/>
            <person name="Goodwin S."/>
            <person name="Spatafora J."/>
            <person name="Crous P."/>
            <person name="Grigoriev I."/>
        </authorList>
    </citation>
    <scope>NUCLEOTIDE SEQUENCE</scope>
    <source>
        <strain evidence="1">CBS 116005</strain>
    </source>
</reference>
<keyword evidence="2" id="KW-1185">Reference proteome</keyword>
<accession>A0A6G1LJC6</accession>
<protein>
    <submittedName>
        <fullName evidence="1">Uncharacterized protein</fullName>
    </submittedName>
</protein>
<sequence>MVYAAVTTTVTNYSASITTLCDGYPRIVGNLTSTGTWTRSGLNYSTVAYPGPMPSCKINPDDCAAYRTLWSAAARAHAALASATATTFVTIDPAATALTTGNDILGYSTVTLQASNGSFPTLIIGKATYAPSPPGSVQGCAQCSTESYWKVKAFQRQGYASYAAMPPGANWLVIAEKQAWSGSWQAPQCTVSATTANSDICGPCTVNGGTVQLL</sequence>
<organism evidence="1 2">
    <name type="scientific">Teratosphaeria nubilosa</name>
    <dbReference type="NCBI Taxonomy" id="161662"/>
    <lineage>
        <taxon>Eukaryota</taxon>
        <taxon>Fungi</taxon>
        <taxon>Dikarya</taxon>
        <taxon>Ascomycota</taxon>
        <taxon>Pezizomycotina</taxon>
        <taxon>Dothideomycetes</taxon>
        <taxon>Dothideomycetidae</taxon>
        <taxon>Mycosphaerellales</taxon>
        <taxon>Teratosphaeriaceae</taxon>
        <taxon>Teratosphaeria</taxon>
    </lineage>
</organism>
<dbReference type="AlphaFoldDB" id="A0A6G1LJC6"/>
<dbReference type="Proteomes" id="UP000799436">
    <property type="component" value="Unassembled WGS sequence"/>
</dbReference>
<dbReference type="EMBL" id="ML995815">
    <property type="protein sequence ID" value="KAF2772264.1"/>
    <property type="molecule type" value="Genomic_DNA"/>
</dbReference>
<proteinExistence type="predicted"/>
<name>A0A6G1LJC6_9PEZI</name>
<evidence type="ECO:0000313" key="2">
    <source>
        <dbReference type="Proteomes" id="UP000799436"/>
    </source>
</evidence>
<dbReference type="OrthoDB" id="3944128at2759"/>